<evidence type="ECO:0000313" key="2">
    <source>
        <dbReference type="Proteomes" id="UP000028990"/>
    </source>
</evidence>
<evidence type="ECO:0000313" key="1">
    <source>
        <dbReference type="EMBL" id="KFO33669.1"/>
    </source>
</evidence>
<sequence>MVELSPHPVSGEQLVHHIRRPSGPSSAPWRMLLFLCHSLHLSSMTVKGEHLESVQDTEAITTALLKTIGKEDFQNCLTKRQG</sequence>
<organism evidence="1 2">
    <name type="scientific">Fukomys damarensis</name>
    <name type="common">Damaraland mole rat</name>
    <name type="synonym">Cryptomys damarensis</name>
    <dbReference type="NCBI Taxonomy" id="885580"/>
    <lineage>
        <taxon>Eukaryota</taxon>
        <taxon>Metazoa</taxon>
        <taxon>Chordata</taxon>
        <taxon>Craniata</taxon>
        <taxon>Vertebrata</taxon>
        <taxon>Euteleostomi</taxon>
        <taxon>Mammalia</taxon>
        <taxon>Eutheria</taxon>
        <taxon>Euarchontoglires</taxon>
        <taxon>Glires</taxon>
        <taxon>Rodentia</taxon>
        <taxon>Hystricomorpha</taxon>
        <taxon>Bathyergidae</taxon>
        <taxon>Fukomys</taxon>
    </lineage>
</organism>
<protein>
    <submittedName>
        <fullName evidence="1">Uncharacterized protein</fullName>
    </submittedName>
</protein>
<gene>
    <name evidence="1" type="ORF">H920_04914</name>
</gene>
<dbReference type="AlphaFoldDB" id="A0A091DNH2"/>
<proteinExistence type="predicted"/>
<name>A0A091DNH2_FUKDA</name>
<accession>A0A091DNH2</accession>
<reference evidence="1 2" key="1">
    <citation type="submission" date="2013-11" db="EMBL/GenBank/DDBJ databases">
        <title>The Damaraland mole rat (Fukomys damarensis) genome and evolution of African mole rats.</title>
        <authorList>
            <person name="Gladyshev V.N."/>
            <person name="Fang X."/>
        </authorList>
    </citation>
    <scope>NUCLEOTIDE SEQUENCE [LARGE SCALE GENOMIC DNA]</scope>
    <source>
        <tissue evidence="1">Liver</tissue>
    </source>
</reference>
<keyword evidence="2" id="KW-1185">Reference proteome</keyword>
<dbReference type="Proteomes" id="UP000028990">
    <property type="component" value="Unassembled WGS sequence"/>
</dbReference>
<dbReference type="EMBL" id="KN122061">
    <property type="protein sequence ID" value="KFO33669.1"/>
    <property type="molecule type" value="Genomic_DNA"/>
</dbReference>